<gene>
    <name evidence="2" type="ORF">HanXRQr2_Chr04g0184861</name>
</gene>
<dbReference type="Proteomes" id="UP000215914">
    <property type="component" value="Unassembled WGS sequence"/>
</dbReference>
<dbReference type="EMBL" id="MNCJ02000319">
    <property type="protein sequence ID" value="KAF5811737.1"/>
    <property type="molecule type" value="Genomic_DNA"/>
</dbReference>
<evidence type="ECO:0000313" key="3">
    <source>
        <dbReference type="Proteomes" id="UP000215914"/>
    </source>
</evidence>
<dbReference type="Gramene" id="mRNA:HanXRQr2_Chr04g0184861">
    <property type="protein sequence ID" value="mRNA:HanXRQr2_Chr04g0184861"/>
    <property type="gene ID" value="HanXRQr2_Chr04g0184861"/>
</dbReference>
<evidence type="ECO:0000256" key="1">
    <source>
        <dbReference type="SAM" id="MobiDB-lite"/>
    </source>
</evidence>
<comment type="caution">
    <text evidence="2">The sequence shown here is derived from an EMBL/GenBank/DDBJ whole genome shotgun (WGS) entry which is preliminary data.</text>
</comment>
<reference evidence="2" key="1">
    <citation type="journal article" date="2017" name="Nature">
        <title>The sunflower genome provides insights into oil metabolism, flowering and Asterid evolution.</title>
        <authorList>
            <person name="Badouin H."/>
            <person name="Gouzy J."/>
            <person name="Grassa C.J."/>
            <person name="Murat F."/>
            <person name="Staton S.E."/>
            <person name="Cottret L."/>
            <person name="Lelandais-Briere C."/>
            <person name="Owens G.L."/>
            <person name="Carrere S."/>
            <person name="Mayjonade B."/>
            <person name="Legrand L."/>
            <person name="Gill N."/>
            <person name="Kane N.C."/>
            <person name="Bowers J.E."/>
            <person name="Hubner S."/>
            <person name="Bellec A."/>
            <person name="Berard A."/>
            <person name="Berges H."/>
            <person name="Blanchet N."/>
            <person name="Boniface M.C."/>
            <person name="Brunel D."/>
            <person name="Catrice O."/>
            <person name="Chaidir N."/>
            <person name="Claudel C."/>
            <person name="Donnadieu C."/>
            <person name="Faraut T."/>
            <person name="Fievet G."/>
            <person name="Helmstetter N."/>
            <person name="King M."/>
            <person name="Knapp S.J."/>
            <person name="Lai Z."/>
            <person name="Le Paslier M.C."/>
            <person name="Lippi Y."/>
            <person name="Lorenzon L."/>
            <person name="Mandel J.R."/>
            <person name="Marage G."/>
            <person name="Marchand G."/>
            <person name="Marquand E."/>
            <person name="Bret-Mestries E."/>
            <person name="Morien E."/>
            <person name="Nambeesan S."/>
            <person name="Nguyen T."/>
            <person name="Pegot-Espagnet P."/>
            <person name="Pouilly N."/>
            <person name="Raftis F."/>
            <person name="Sallet E."/>
            <person name="Schiex T."/>
            <person name="Thomas J."/>
            <person name="Vandecasteele C."/>
            <person name="Vares D."/>
            <person name="Vear F."/>
            <person name="Vautrin S."/>
            <person name="Crespi M."/>
            <person name="Mangin B."/>
            <person name="Burke J.M."/>
            <person name="Salse J."/>
            <person name="Munos S."/>
            <person name="Vincourt P."/>
            <person name="Rieseberg L.H."/>
            <person name="Langlade N.B."/>
        </authorList>
    </citation>
    <scope>NUCLEOTIDE SEQUENCE</scope>
    <source>
        <tissue evidence="2">Leaves</tissue>
    </source>
</reference>
<feature type="region of interest" description="Disordered" evidence="1">
    <location>
        <begin position="72"/>
        <end position="95"/>
    </location>
</feature>
<evidence type="ECO:0000313" key="2">
    <source>
        <dbReference type="EMBL" id="KAF5811737.1"/>
    </source>
</evidence>
<dbReference type="AlphaFoldDB" id="A0A9K3JAS5"/>
<reference evidence="2" key="2">
    <citation type="submission" date="2020-06" db="EMBL/GenBank/DDBJ databases">
        <title>Helianthus annuus Genome sequencing and assembly Release 2.</title>
        <authorList>
            <person name="Gouzy J."/>
            <person name="Langlade N."/>
            <person name="Munos S."/>
        </authorList>
    </citation>
    <scope>NUCLEOTIDE SEQUENCE</scope>
    <source>
        <tissue evidence="2">Leaves</tissue>
    </source>
</reference>
<proteinExistence type="predicted"/>
<protein>
    <submittedName>
        <fullName evidence="2">Uncharacterized protein</fullName>
    </submittedName>
</protein>
<sequence length="95" mass="10508">MVLDLLCSKIIFTVSSRNKLFHNETISPFDNCTKIFLLLLPNNSLFVSLRRLVSLSSSSSEPDILDISKSLTNESDVHSSKSSSFTVSFPATNSH</sequence>
<feature type="compositionally biased region" description="Low complexity" evidence="1">
    <location>
        <begin position="80"/>
        <end position="89"/>
    </location>
</feature>
<keyword evidence="3" id="KW-1185">Reference proteome</keyword>
<accession>A0A9K3JAS5</accession>
<name>A0A9K3JAS5_HELAN</name>
<organism evidence="2 3">
    <name type="scientific">Helianthus annuus</name>
    <name type="common">Common sunflower</name>
    <dbReference type="NCBI Taxonomy" id="4232"/>
    <lineage>
        <taxon>Eukaryota</taxon>
        <taxon>Viridiplantae</taxon>
        <taxon>Streptophyta</taxon>
        <taxon>Embryophyta</taxon>
        <taxon>Tracheophyta</taxon>
        <taxon>Spermatophyta</taxon>
        <taxon>Magnoliopsida</taxon>
        <taxon>eudicotyledons</taxon>
        <taxon>Gunneridae</taxon>
        <taxon>Pentapetalae</taxon>
        <taxon>asterids</taxon>
        <taxon>campanulids</taxon>
        <taxon>Asterales</taxon>
        <taxon>Asteraceae</taxon>
        <taxon>Asteroideae</taxon>
        <taxon>Heliantheae alliance</taxon>
        <taxon>Heliantheae</taxon>
        <taxon>Helianthus</taxon>
    </lineage>
</organism>